<organism evidence="1 2">
    <name type="scientific">Candidatus Nitrosocosmicus franklandianus</name>
    <dbReference type="NCBI Taxonomy" id="1798806"/>
    <lineage>
        <taxon>Archaea</taxon>
        <taxon>Nitrososphaerota</taxon>
        <taxon>Nitrososphaeria</taxon>
        <taxon>Nitrososphaerales</taxon>
        <taxon>Nitrososphaeraceae</taxon>
        <taxon>Candidatus Nitrosocosmicus</taxon>
    </lineage>
</organism>
<proteinExistence type="predicted"/>
<accession>A0A484IFD2</accession>
<dbReference type="Proteomes" id="UP000294299">
    <property type="component" value="Chromosome NFRAN"/>
</dbReference>
<keyword evidence="2" id="KW-1185">Reference proteome</keyword>
<dbReference type="KEGG" id="nfn:NFRAN_2010"/>
<reference evidence="1 2" key="1">
    <citation type="submission" date="2019-02" db="EMBL/GenBank/DDBJ databases">
        <authorList>
            <person name="Lehtovirta-Morley E L."/>
        </authorList>
    </citation>
    <scope>NUCLEOTIDE SEQUENCE [LARGE SCALE GENOMIC DNA]</scope>
    <source>
        <strain evidence="1">NFRAN1</strain>
    </source>
</reference>
<name>A0A484IFD2_9ARCH</name>
<evidence type="ECO:0000313" key="1">
    <source>
        <dbReference type="EMBL" id="VFJ14332.1"/>
    </source>
</evidence>
<protein>
    <submittedName>
        <fullName evidence="1">Uncharacterized protein</fullName>
    </submittedName>
</protein>
<sequence length="60" mass="6928">MNAVAKCKKCGRDFHIQGNAYAEEDYLKTKHSTGENTEEKCSHCGYIATYRVEELLWNNK</sequence>
<gene>
    <name evidence="1" type="ORF">NFRAN_2010</name>
</gene>
<dbReference type="RefSeq" id="WP_134484572.1">
    <property type="nucleotide sequence ID" value="NZ_LR216287.1"/>
</dbReference>
<dbReference type="OrthoDB" id="376438at2157"/>
<dbReference type="GeneID" id="39421299"/>
<dbReference type="EMBL" id="LR216287">
    <property type="protein sequence ID" value="VFJ14332.1"/>
    <property type="molecule type" value="Genomic_DNA"/>
</dbReference>
<dbReference type="AlphaFoldDB" id="A0A484IFD2"/>
<evidence type="ECO:0000313" key="2">
    <source>
        <dbReference type="Proteomes" id="UP000294299"/>
    </source>
</evidence>